<proteinExistence type="predicted"/>
<dbReference type="AlphaFoldDB" id="A0A7W9YBZ8"/>
<dbReference type="Proteomes" id="UP000547879">
    <property type="component" value="Unassembled WGS sequence"/>
</dbReference>
<accession>A0A7W9YBZ8</accession>
<feature type="signal peptide" evidence="1">
    <location>
        <begin position="1"/>
        <end position="23"/>
    </location>
</feature>
<organism evidence="2 3">
    <name type="scientific">Rhizobium wenxiniae</name>
    <dbReference type="NCBI Taxonomy" id="1737357"/>
    <lineage>
        <taxon>Bacteria</taxon>
        <taxon>Pseudomonadati</taxon>
        <taxon>Pseudomonadota</taxon>
        <taxon>Alphaproteobacteria</taxon>
        <taxon>Hyphomicrobiales</taxon>
        <taxon>Rhizobiaceae</taxon>
        <taxon>Rhizobium/Agrobacterium group</taxon>
        <taxon>Rhizobium</taxon>
    </lineage>
</organism>
<sequence>MKQMAFAAGIIAGLASMSQPTYAEDAEWGCQILLCAASQSPSWHGVPYCVPPMKRLITAMSKPHFSWPVCHAANSGKPGHQEYEDCPAGMTPAATPNGRGSDGFAGTELSQCIKVVNQCQDRSAFQSQYGDQNANAPNGITITPIQNNRDNWTGGGCEVKVSQPRPRRADPYYFDIPDENGGKRRVWFNLNL</sequence>
<reference evidence="2 3" key="1">
    <citation type="submission" date="2020-08" db="EMBL/GenBank/DDBJ databases">
        <title>Genomic Encyclopedia of Type Strains, Phase IV (KMG-IV): sequencing the most valuable type-strain genomes for metagenomic binning, comparative biology and taxonomic classification.</title>
        <authorList>
            <person name="Goeker M."/>
        </authorList>
    </citation>
    <scope>NUCLEOTIDE SEQUENCE [LARGE SCALE GENOMIC DNA]</scope>
    <source>
        <strain evidence="2 3">DSM 100734</strain>
    </source>
</reference>
<keyword evidence="1" id="KW-0732">Signal</keyword>
<evidence type="ECO:0000256" key="1">
    <source>
        <dbReference type="SAM" id="SignalP"/>
    </source>
</evidence>
<feature type="chain" id="PRO_5030576402" evidence="1">
    <location>
        <begin position="24"/>
        <end position="192"/>
    </location>
</feature>
<keyword evidence="3" id="KW-1185">Reference proteome</keyword>
<dbReference type="EMBL" id="JACHEG010000008">
    <property type="protein sequence ID" value="MBB6165113.1"/>
    <property type="molecule type" value="Genomic_DNA"/>
</dbReference>
<gene>
    <name evidence="2" type="ORF">HNQ72_004959</name>
</gene>
<evidence type="ECO:0000313" key="2">
    <source>
        <dbReference type="EMBL" id="MBB6165113.1"/>
    </source>
</evidence>
<name>A0A7W9YBZ8_9HYPH</name>
<comment type="caution">
    <text evidence="2">The sequence shown here is derived from an EMBL/GenBank/DDBJ whole genome shotgun (WGS) entry which is preliminary data.</text>
</comment>
<evidence type="ECO:0000313" key="3">
    <source>
        <dbReference type="Proteomes" id="UP000547879"/>
    </source>
</evidence>
<protein>
    <submittedName>
        <fullName evidence="2">Uncharacterized protein</fullName>
    </submittedName>
</protein>